<dbReference type="RefSeq" id="WP_095606730.1">
    <property type="nucleotide sequence ID" value="NZ_NSKE01000007.1"/>
</dbReference>
<organism evidence="12 13">
    <name type="scientific">Fodinibius salipaludis</name>
    <dbReference type="NCBI Taxonomy" id="2032627"/>
    <lineage>
        <taxon>Bacteria</taxon>
        <taxon>Pseudomonadati</taxon>
        <taxon>Balneolota</taxon>
        <taxon>Balneolia</taxon>
        <taxon>Balneolales</taxon>
        <taxon>Balneolaceae</taxon>
        <taxon>Fodinibius</taxon>
    </lineage>
</organism>
<protein>
    <recommendedName>
        <fullName evidence="14">SusC/RagA family TonB-linked outer membrane protein</fullName>
    </recommendedName>
</protein>
<dbReference type="NCBIfam" id="TIGR04056">
    <property type="entry name" value="OMP_RagA_SusC"/>
    <property type="match status" value="1"/>
</dbReference>
<dbReference type="AlphaFoldDB" id="A0A2A2G9K1"/>
<evidence type="ECO:0000256" key="3">
    <source>
        <dbReference type="ARBA" id="ARBA00022452"/>
    </source>
</evidence>
<comment type="similarity">
    <text evidence="8 9">Belongs to the TonB-dependent receptor family.</text>
</comment>
<keyword evidence="4 8" id="KW-0812">Transmembrane</keyword>
<feature type="domain" description="TonB-dependent receptor-like beta-barrel" evidence="10">
    <location>
        <begin position="450"/>
        <end position="929"/>
    </location>
</feature>
<evidence type="ECO:0000256" key="5">
    <source>
        <dbReference type="ARBA" id="ARBA00023077"/>
    </source>
</evidence>
<comment type="subcellular location">
    <subcellularLocation>
        <location evidence="1 8">Cell outer membrane</location>
        <topology evidence="1 8">Multi-pass membrane protein</topology>
    </subcellularLocation>
</comment>
<dbReference type="SUPFAM" id="SSF56935">
    <property type="entry name" value="Porins"/>
    <property type="match status" value="1"/>
</dbReference>
<dbReference type="InterPro" id="IPR023997">
    <property type="entry name" value="TonB-dep_OMP_SusC/RagA_CS"/>
</dbReference>
<dbReference type="Gene3D" id="2.40.170.20">
    <property type="entry name" value="TonB-dependent receptor, beta-barrel domain"/>
    <property type="match status" value="1"/>
</dbReference>
<keyword evidence="3 8" id="KW-1134">Transmembrane beta strand</keyword>
<dbReference type="InterPro" id="IPR012910">
    <property type="entry name" value="Plug_dom"/>
</dbReference>
<evidence type="ECO:0000313" key="12">
    <source>
        <dbReference type="EMBL" id="PAU93539.1"/>
    </source>
</evidence>
<evidence type="ECO:0000259" key="11">
    <source>
        <dbReference type="Pfam" id="PF07715"/>
    </source>
</evidence>
<accession>A0A2A2G9K1</accession>
<evidence type="ECO:0000256" key="7">
    <source>
        <dbReference type="ARBA" id="ARBA00023237"/>
    </source>
</evidence>
<dbReference type="EMBL" id="NSKE01000007">
    <property type="protein sequence ID" value="PAU93539.1"/>
    <property type="molecule type" value="Genomic_DNA"/>
</dbReference>
<dbReference type="InterPro" id="IPR000531">
    <property type="entry name" value="Beta-barrel_TonB"/>
</dbReference>
<name>A0A2A2G9K1_9BACT</name>
<comment type="caution">
    <text evidence="12">The sequence shown here is derived from an EMBL/GenBank/DDBJ whole genome shotgun (WGS) entry which is preliminary data.</text>
</comment>
<keyword evidence="6 8" id="KW-0472">Membrane</keyword>
<dbReference type="NCBIfam" id="TIGR04057">
    <property type="entry name" value="SusC_RagA_signa"/>
    <property type="match status" value="1"/>
</dbReference>
<keyword evidence="7 8" id="KW-0998">Cell outer membrane</keyword>
<dbReference type="GO" id="GO:0009279">
    <property type="term" value="C:cell outer membrane"/>
    <property type="evidence" value="ECO:0007669"/>
    <property type="project" value="UniProtKB-SubCell"/>
</dbReference>
<evidence type="ECO:0000259" key="10">
    <source>
        <dbReference type="Pfam" id="PF00593"/>
    </source>
</evidence>
<evidence type="ECO:0000256" key="1">
    <source>
        <dbReference type="ARBA" id="ARBA00004571"/>
    </source>
</evidence>
<keyword evidence="13" id="KW-1185">Reference proteome</keyword>
<evidence type="ECO:0000313" key="13">
    <source>
        <dbReference type="Proteomes" id="UP000218831"/>
    </source>
</evidence>
<dbReference type="InterPro" id="IPR023996">
    <property type="entry name" value="TonB-dep_OMP_SusC/RagA"/>
</dbReference>
<sequence length="973" mass="105840">MAIEGRSTIDVELQSDVAQLGDVVVTGYGEQVERGNLTSSITSVSSEDFDDVSSSNANSLLQGRAAGVNIVQNSGTPGGGIKVRVRGSTSINASNEPLYVIDGVPVSNSSNSAVGVGNQGLNGLSTVNPQDIKSIEVLKDASATAIYGARGANGVVLITTKDGSAGDTQIDFGYSHGVKEFNNELDMLSGPEFVEMYVDGMYGDINSIASSLFGQQVTVVQDPYGNWGSYEDRYNAVQGFFQNTIAPLAPSIGTVGRYSGISALDQYGANPSEAPTTDWQDKVFNTGITDEFNISAQGGDETTQYFLSGNYFNEDGIMENAGFERLSGRMNLEHQINERADINSRVSYSRSTTERLENDNNIYGVLTNAILAYPTAPVRSESGEYTSNVGSFSNPVSAAQVTNDALRTRFIGNVEASYDLTDNLSVTGTAGIDRYDLNEETYSPSFTNQGSPSGSGFYSIGLEQTWLTELRLAYTNDFGAHSLNALGVVSYQETKFERTFADGQFYPSDDLTTINNAATTTGGSLVTTNGLESYTARANYDYDDRYLVTLTGRVDGSSRFSKDNEYGFFPSASVAWRVTNEDFMSDVDAIDNLKVRLSAGITGNQSIGNFSYQALYGVESYSGTPALAPNQLANPDLRWEETTQYNAGIDLAVLEERLTVTIDGYIKQTDDLLLNRPVPASTGFTGFDSNIGSIENKGLELAINSINVQTQDFSWTTDFNISHNRNEVTALYQDQPFASGFANRVAVGEPLGAFYGYVSDGLWNTQEELDNAGYDAGSARPGDIKFVDINDDGVVNSEDQKVIGSAQPDFTGGLTNKLNYKGFELSAFLQFSYGNEIFNNAQGFYGHYGYAYNSWDRAKDRWTPENTDTNVPRSSWFDSNQNTRESDFMMYDGSYMRLKNLTVAYNFTADHLEQFGLRSLRIYATGQNIFTVTDYPGLDPEINTFDGSNTALGTDFFSYPHARSVQVGINIGL</sequence>
<evidence type="ECO:0000256" key="9">
    <source>
        <dbReference type="RuleBase" id="RU003357"/>
    </source>
</evidence>
<reference evidence="12 13" key="1">
    <citation type="submission" date="2017-08" db="EMBL/GenBank/DDBJ databases">
        <title>Aliifodinibius alkalisoli sp. nov., isolated from saline alkaline soil.</title>
        <authorList>
            <person name="Liu D."/>
            <person name="Zhang G."/>
        </authorList>
    </citation>
    <scope>NUCLEOTIDE SEQUENCE [LARGE SCALE GENOMIC DNA]</scope>
    <source>
        <strain evidence="12 13">WN023</strain>
    </source>
</reference>
<feature type="domain" description="TonB-dependent receptor plug" evidence="11">
    <location>
        <begin position="36"/>
        <end position="155"/>
    </location>
</feature>
<keyword evidence="5 9" id="KW-0798">TonB box</keyword>
<dbReference type="InterPro" id="IPR039426">
    <property type="entry name" value="TonB-dep_rcpt-like"/>
</dbReference>
<evidence type="ECO:0000256" key="8">
    <source>
        <dbReference type="PROSITE-ProRule" id="PRU01360"/>
    </source>
</evidence>
<dbReference type="Pfam" id="PF00593">
    <property type="entry name" value="TonB_dep_Rec_b-barrel"/>
    <property type="match status" value="1"/>
</dbReference>
<evidence type="ECO:0000256" key="4">
    <source>
        <dbReference type="ARBA" id="ARBA00022692"/>
    </source>
</evidence>
<proteinExistence type="inferred from homology"/>
<gene>
    <name evidence="12" type="ORF">CK503_10290</name>
</gene>
<evidence type="ECO:0008006" key="14">
    <source>
        <dbReference type="Google" id="ProtNLM"/>
    </source>
</evidence>
<dbReference type="InterPro" id="IPR037066">
    <property type="entry name" value="Plug_dom_sf"/>
</dbReference>
<evidence type="ECO:0000256" key="2">
    <source>
        <dbReference type="ARBA" id="ARBA00022448"/>
    </source>
</evidence>
<dbReference type="PROSITE" id="PS52016">
    <property type="entry name" value="TONB_DEPENDENT_REC_3"/>
    <property type="match status" value="1"/>
</dbReference>
<dbReference type="OrthoDB" id="9768177at2"/>
<evidence type="ECO:0000256" key="6">
    <source>
        <dbReference type="ARBA" id="ARBA00023136"/>
    </source>
</evidence>
<keyword evidence="2 8" id="KW-0813">Transport</keyword>
<dbReference type="InterPro" id="IPR036942">
    <property type="entry name" value="Beta-barrel_TonB_sf"/>
</dbReference>
<dbReference type="Gene3D" id="2.170.130.10">
    <property type="entry name" value="TonB-dependent receptor, plug domain"/>
    <property type="match status" value="1"/>
</dbReference>
<dbReference type="Proteomes" id="UP000218831">
    <property type="component" value="Unassembled WGS sequence"/>
</dbReference>
<dbReference type="Pfam" id="PF07715">
    <property type="entry name" value="Plug"/>
    <property type="match status" value="1"/>
</dbReference>